<dbReference type="STRING" id="34002.SAMN04489859_1008103"/>
<dbReference type="AlphaFoldDB" id="A0A1H8H473"/>
<dbReference type="GO" id="GO:0043565">
    <property type="term" value="F:sequence-specific DNA binding"/>
    <property type="evidence" value="ECO:0007669"/>
    <property type="project" value="InterPro"/>
</dbReference>
<evidence type="ECO:0000313" key="1">
    <source>
        <dbReference type="EMBL" id="SEN50809.1"/>
    </source>
</evidence>
<dbReference type="Proteomes" id="UP000199054">
    <property type="component" value="Unassembled WGS sequence"/>
</dbReference>
<proteinExistence type="predicted"/>
<organism evidence="1 2">
    <name type="scientific">Paracoccus alcaliphilus</name>
    <dbReference type="NCBI Taxonomy" id="34002"/>
    <lineage>
        <taxon>Bacteria</taxon>
        <taxon>Pseudomonadati</taxon>
        <taxon>Pseudomonadota</taxon>
        <taxon>Alphaproteobacteria</taxon>
        <taxon>Rhodobacterales</taxon>
        <taxon>Paracoccaceae</taxon>
        <taxon>Paracoccus</taxon>
    </lineage>
</organism>
<keyword evidence="2" id="KW-1185">Reference proteome</keyword>
<dbReference type="Gene3D" id="1.10.1750.10">
    <property type="match status" value="1"/>
</dbReference>
<protein>
    <submittedName>
        <fullName evidence="1">DnaA protein helix-turn-helix</fullName>
    </submittedName>
</protein>
<dbReference type="InterPro" id="IPR010921">
    <property type="entry name" value="Trp_repressor/repl_initiator"/>
</dbReference>
<dbReference type="EMBL" id="FODE01000008">
    <property type="protein sequence ID" value="SEN50809.1"/>
    <property type="molecule type" value="Genomic_DNA"/>
</dbReference>
<evidence type="ECO:0000313" key="2">
    <source>
        <dbReference type="Proteomes" id="UP000199054"/>
    </source>
</evidence>
<gene>
    <name evidence="1" type="ORF">SAMN04489859_1008103</name>
</gene>
<dbReference type="RefSeq" id="WP_090611302.1">
    <property type="nucleotide sequence ID" value="NZ_CP067124.1"/>
</dbReference>
<sequence length="91" mass="10022">MMLPRFIDAPRPADMASAAIDCVALETGVSRDAILSDSKEPMIAHARQRAQARLYDDGMRMNEIARQFCCHPSSVRHAIHAVAKRKSEASA</sequence>
<reference evidence="1 2" key="1">
    <citation type="submission" date="2016-10" db="EMBL/GenBank/DDBJ databases">
        <authorList>
            <person name="de Groot N.N."/>
        </authorList>
    </citation>
    <scope>NUCLEOTIDE SEQUENCE [LARGE SCALE GENOMIC DNA]</scope>
    <source>
        <strain evidence="1 2">DSM 8512</strain>
    </source>
</reference>
<name>A0A1H8H473_9RHOB</name>
<accession>A0A1H8H473</accession>
<dbReference type="SUPFAM" id="SSF48295">
    <property type="entry name" value="TrpR-like"/>
    <property type="match status" value="1"/>
</dbReference>